<evidence type="ECO:0000256" key="3">
    <source>
        <dbReference type="ARBA" id="ARBA00061201"/>
    </source>
</evidence>
<sequence length="586" mass="65567">MAPSLLLLPSPPRPPSASTLSAAYRSPLTSVLTKLKQSSTPQTLIVGLALPLLTGSSHRSKTIAWTNAQYLLAGLYTLTSVICAKENIPVDVGAGNGSVDVRIILIDHERGRRYEPDFDGGFEANCTAVLDLAAFATKVRPWQTVYHPSCEEGYDLLSSFLKLAEKKQTFTQSQLVAIEGGISLTEESTLSPKEQQKGFNTVCLGGTFDHLHPGHKLLLHASVLLLNIPPKDSDKTCTLVVGISSDELLVKKKYAEELQSWDERSQTVLSFLSTLLDYDTTSTSPPIERTPDEAIATLRDGRVKVRCIILRDPFGPPIHEEDADAIVVSAETRSGGKAINDRRVEKGWKPLEVFEIDVLDADEVGDGEVSKTNDFATKISSTAIRQQRAEAKRRILRLLTFSIKCNAFGDTFLGDKHKLTFTMDPLDNMAGAPVPKNFDAENAQNNEDIEKQFAVKVVQHMQTYWSILERVKGSTLRLTKIDDEIMEHLKTDFPEFDPAAKVDEDEMKSKAGKERWRKFMMAYEKKVDDYNFGTMVRDRPDVEYEEDTTIFVPRMQFYALEIARRNRAGLNDWIYEQAQAQKNKSK</sequence>
<dbReference type="FunFam" id="1.10.3560.10:FF:000001">
    <property type="entry name" value="Protein PBDC1 homolog"/>
    <property type="match status" value="1"/>
</dbReference>
<dbReference type="Gene3D" id="1.10.3560.10">
    <property type="entry name" value="yst0336 like domain"/>
    <property type="match status" value="1"/>
</dbReference>
<dbReference type="GeneID" id="70219026"/>
<evidence type="ECO:0000313" key="9">
    <source>
        <dbReference type="Proteomes" id="UP000720189"/>
    </source>
</evidence>
<dbReference type="InterPro" id="IPR014729">
    <property type="entry name" value="Rossmann-like_a/b/a_fold"/>
</dbReference>
<evidence type="ECO:0000259" key="6">
    <source>
        <dbReference type="Pfam" id="PF01467"/>
    </source>
</evidence>
<comment type="similarity">
    <text evidence="3">Belongs to the PBDC1 family.</text>
</comment>
<dbReference type="InterPro" id="IPR021148">
    <property type="entry name" value="Polysacc_synth_dom"/>
</dbReference>
<dbReference type="EMBL" id="JAGMUX010000032">
    <property type="protein sequence ID" value="KAH7210681.1"/>
    <property type="molecule type" value="Genomic_DNA"/>
</dbReference>
<evidence type="ECO:0000256" key="4">
    <source>
        <dbReference type="ARBA" id="ARBA00069779"/>
    </source>
</evidence>
<dbReference type="GO" id="GO:0005737">
    <property type="term" value="C:cytoplasm"/>
    <property type="evidence" value="ECO:0007669"/>
    <property type="project" value="UniProtKB-SubCell"/>
</dbReference>
<dbReference type="Proteomes" id="UP000720189">
    <property type="component" value="Unassembled WGS sequence"/>
</dbReference>
<dbReference type="GO" id="GO:0003824">
    <property type="term" value="F:catalytic activity"/>
    <property type="evidence" value="ECO:0007669"/>
    <property type="project" value="InterPro"/>
</dbReference>
<proteinExistence type="inferred from homology"/>
<evidence type="ECO:0000259" key="7">
    <source>
        <dbReference type="Pfam" id="PF04669"/>
    </source>
</evidence>
<dbReference type="Gene3D" id="3.40.50.620">
    <property type="entry name" value="HUPs"/>
    <property type="match status" value="1"/>
</dbReference>
<dbReference type="PANTHER" id="PTHR13410">
    <property type="entry name" value="PROTEIN PBDC1"/>
    <property type="match status" value="1"/>
</dbReference>
<keyword evidence="9" id="KW-1185">Reference proteome</keyword>
<dbReference type="InterPro" id="IPR008476">
    <property type="entry name" value="PBDC1_metazoa/fungi"/>
</dbReference>
<dbReference type="InterPro" id="IPR004821">
    <property type="entry name" value="Cyt_trans-like"/>
</dbReference>
<comment type="caution">
    <text evidence="8">The sequence shown here is derived from an EMBL/GenBank/DDBJ whole genome shotgun (WGS) entry which is preliminary data.</text>
</comment>
<evidence type="ECO:0000256" key="1">
    <source>
        <dbReference type="ARBA" id="ARBA00004496"/>
    </source>
</evidence>
<feature type="domain" description="Cytidyltransferase-like" evidence="6">
    <location>
        <begin position="204"/>
        <end position="386"/>
    </location>
</feature>
<evidence type="ECO:0000313" key="8">
    <source>
        <dbReference type="EMBL" id="KAH7210681.1"/>
    </source>
</evidence>
<gene>
    <name evidence="8" type="ORF">BKA55DRAFT_529388</name>
</gene>
<feature type="domain" description="Polysaccharide biosynthesis" evidence="7">
    <location>
        <begin position="449"/>
        <end position="576"/>
    </location>
</feature>
<dbReference type="Pfam" id="PF04669">
    <property type="entry name" value="PBDC1"/>
    <property type="match status" value="1"/>
</dbReference>
<feature type="region of interest" description="Disordered" evidence="5">
    <location>
        <begin position="1"/>
        <end position="20"/>
    </location>
</feature>
<dbReference type="PANTHER" id="PTHR13410:SF9">
    <property type="entry name" value="PROTEIN PBDC1"/>
    <property type="match status" value="1"/>
</dbReference>
<keyword evidence="2" id="KW-0963">Cytoplasm</keyword>
<organism evidence="8 9">
    <name type="scientific">Fusarium redolens</name>
    <dbReference type="NCBI Taxonomy" id="48865"/>
    <lineage>
        <taxon>Eukaryota</taxon>
        <taxon>Fungi</taxon>
        <taxon>Dikarya</taxon>
        <taxon>Ascomycota</taxon>
        <taxon>Pezizomycotina</taxon>
        <taxon>Sordariomycetes</taxon>
        <taxon>Hypocreomycetidae</taxon>
        <taxon>Hypocreales</taxon>
        <taxon>Nectriaceae</taxon>
        <taxon>Fusarium</taxon>
        <taxon>Fusarium redolens species complex</taxon>
    </lineage>
</organism>
<reference evidence="8" key="1">
    <citation type="journal article" date="2021" name="Nat. Commun.">
        <title>Genetic determinants of endophytism in the Arabidopsis root mycobiome.</title>
        <authorList>
            <person name="Mesny F."/>
            <person name="Miyauchi S."/>
            <person name="Thiergart T."/>
            <person name="Pickel B."/>
            <person name="Atanasova L."/>
            <person name="Karlsson M."/>
            <person name="Huettel B."/>
            <person name="Barry K.W."/>
            <person name="Haridas S."/>
            <person name="Chen C."/>
            <person name="Bauer D."/>
            <person name="Andreopoulos W."/>
            <person name="Pangilinan J."/>
            <person name="LaButti K."/>
            <person name="Riley R."/>
            <person name="Lipzen A."/>
            <person name="Clum A."/>
            <person name="Drula E."/>
            <person name="Henrissat B."/>
            <person name="Kohler A."/>
            <person name="Grigoriev I.V."/>
            <person name="Martin F.M."/>
            <person name="Hacquard S."/>
        </authorList>
    </citation>
    <scope>NUCLEOTIDE SEQUENCE</scope>
    <source>
        <strain evidence="8">MPI-CAGE-AT-0023</strain>
    </source>
</reference>
<comment type="subcellular location">
    <subcellularLocation>
        <location evidence="1">Cytoplasm</location>
    </subcellularLocation>
</comment>
<dbReference type="InterPro" id="IPR023139">
    <property type="entry name" value="PBDC1-like_dom_sf"/>
</dbReference>
<dbReference type="RefSeq" id="XP_046041452.1">
    <property type="nucleotide sequence ID" value="XM_046189072.1"/>
</dbReference>
<protein>
    <recommendedName>
        <fullName evidence="4">Protein PBDC1 homolog</fullName>
    </recommendedName>
</protein>
<accession>A0A9P9FXB0</accession>
<dbReference type="SUPFAM" id="SSF52374">
    <property type="entry name" value="Nucleotidylyl transferase"/>
    <property type="match status" value="1"/>
</dbReference>
<dbReference type="Pfam" id="PF01467">
    <property type="entry name" value="CTP_transf_like"/>
    <property type="match status" value="1"/>
</dbReference>
<evidence type="ECO:0000256" key="5">
    <source>
        <dbReference type="SAM" id="MobiDB-lite"/>
    </source>
</evidence>
<evidence type="ECO:0000256" key="2">
    <source>
        <dbReference type="ARBA" id="ARBA00022490"/>
    </source>
</evidence>
<dbReference type="OrthoDB" id="330671at2759"/>
<name>A0A9P9FXB0_FUSRE</name>
<dbReference type="AlphaFoldDB" id="A0A9P9FXB0"/>